<evidence type="ECO:0000256" key="1">
    <source>
        <dbReference type="SAM" id="SignalP"/>
    </source>
</evidence>
<organism evidence="4 5">
    <name type="scientific">Ruminiclostridium sufflavum DSM 19573</name>
    <dbReference type="NCBI Taxonomy" id="1121337"/>
    <lineage>
        <taxon>Bacteria</taxon>
        <taxon>Bacillati</taxon>
        <taxon>Bacillota</taxon>
        <taxon>Clostridia</taxon>
        <taxon>Eubacteriales</taxon>
        <taxon>Oscillospiraceae</taxon>
        <taxon>Ruminiclostridium</taxon>
    </lineage>
</organism>
<dbReference type="EMBL" id="QKMR01000009">
    <property type="protein sequence ID" value="PYG87765.1"/>
    <property type="molecule type" value="Genomic_DNA"/>
</dbReference>
<dbReference type="PANTHER" id="PTHR37841:SF1">
    <property type="entry name" value="DUF3298 DOMAIN-CONTAINING PROTEIN"/>
    <property type="match status" value="1"/>
</dbReference>
<feature type="domain" description="TcaA protein NTF2-like" evidence="3">
    <location>
        <begin position="638"/>
        <end position="750"/>
    </location>
</feature>
<evidence type="ECO:0000313" key="5">
    <source>
        <dbReference type="Proteomes" id="UP000248132"/>
    </source>
</evidence>
<feature type="chain" id="PRO_5039194028" evidence="1">
    <location>
        <begin position="26"/>
        <end position="753"/>
    </location>
</feature>
<gene>
    <name evidence="4" type="ORF">LY28_01785</name>
</gene>
<dbReference type="InterPro" id="IPR054528">
    <property type="entry name" value="TcaA_5th"/>
</dbReference>
<dbReference type="OrthoDB" id="210273at2"/>
<dbReference type="AlphaFoldDB" id="A0A318XPS8"/>
<dbReference type="InterPro" id="IPR037126">
    <property type="entry name" value="PdaC/RsiV-like_sf"/>
</dbReference>
<sequence length="753" mass="84537">MMKKVVAILLLSVMILSSFSIYTGAEGEALLPASVITADGEKWGYINHSGKFAISPAYNFAAEFNDKGIAIVRSSGKESYEYGDVCFINKTGKVTAGPFTAYIPEYKNGMAIVVTDKKSSVIVDEAGKIVLQSKYELGQYGENLVSFLDSSKKSYGFMDLKGKIVIPAKFLNAWAFSNGKAIVEVSSDKYYVIDKTGKVLETLKYYNPYETSEGLTSYYDSQSSSFGYKLLNGTVAIKPVFKSALAFKNGYAVASTPSGEYDQRFGIINKKGEFVVKPEYSSITYLGQDLYAVTKNFDLFSTYAAPKAIMNIKGEVLTDYKYYSISDFEGGYASVCDNSTTSLIDCNGNIADNLPTLKGIGQMSLTGDIIKAEIDSGLSYMNKSGEIIWQKDETIPLNNNISLKKIKYRRDYLTYIEYPQITGMEDSIAQEAANSKLKKLFIGGYEGSPVEVKSNTDDKAEYSEEYYEEVSISFSAEKNKDLLIIEKSGYLYPIGAVHGMPSKDYFYIDTKTGIFYQLKDLFKAGSKYAEKLESIVNNQFNLNQRAGKVSDMSYYLVDKAEVSNEQPFIIGKDSLRVYYLPYEIASYAAGFVEFEIPYGQLTDILDTKGAFWNSFDKKILSTKINLLSYDIDDNIVKSIENVIGSYEKNMIEAINSNNFSKVEGSLLKSSNLYNAQKKLVPYLFKKNTKEKLNKYEIYAIDYDYDNNQYRAYVFEEVAVKYSGKNYVNNKYSWCYSIKADSSGNYKLTDICKW</sequence>
<comment type="caution">
    <text evidence="4">The sequence shown here is derived from an EMBL/GenBank/DDBJ whole genome shotgun (WGS) entry which is preliminary data.</text>
</comment>
<keyword evidence="5" id="KW-1185">Reference proteome</keyword>
<dbReference type="PANTHER" id="PTHR37841">
    <property type="entry name" value="GLR2918 PROTEIN"/>
    <property type="match status" value="1"/>
</dbReference>
<evidence type="ECO:0000259" key="3">
    <source>
        <dbReference type="Pfam" id="PF22819"/>
    </source>
</evidence>
<keyword evidence="1" id="KW-0732">Signal</keyword>
<proteinExistence type="predicted"/>
<dbReference type="Pfam" id="PF11738">
    <property type="entry name" value="DUF3298"/>
    <property type="match status" value="1"/>
</dbReference>
<feature type="domain" description="DUF3298" evidence="2">
    <location>
        <begin position="519"/>
        <end position="598"/>
    </location>
</feature>
<accession>A0A318XPS8</accession>
<evidence type="ECO:0000313" key="4">
    <source>
        <dbReference type="EMBL" id="PYG87765.1"/>
    </source>
</evidence>
<dbReference type="InterPro" id="IPR032774">
    <property type="entry name" value="WG_beta_rep"/>
</dbReference>
<dbReference type="Gene3D" id="3.90.640.20">
    <property type="entry name" value="Heat-shock cognate protein, ATPase"/>
    <property type="match status" value="1"/>
</dbReference>
<name>A0A318XPS8_9FIRM</name>
<dbReference type="RefSeq" id="WP_110461826.1">
    <property type="nucleotide sequence ID" value="NZ_QKMR01000009.1"/>
</dbReference>
<feature type="signal peptide" evidence="1">
    <location>
        <begin position="1"/>
        <end position="25"/>
    </location>
</feature>
<dbReference type="InterPro" id="IPR021729">
    <property type="entry name" value="DUF3298"/>
</dbReference>
<dbReference type="Proteomes" id="UP000248132">
    <property type="component" value="Unassembled WGS sequence"/>
</dbReference>
<evidence type="ECO:0000259" key="2">
    <source>
        <dbReference type="Pfam" id="PF11738"/>
    </source>
</evidence>
<protein>
    <submittedName>
        <fullName evidence="4">WG repeat protein</fullName>
    </submittedName>
</protein>
<dbReference type="Pfam" id="PF22819">
    <property type="entry name" value="TcaA_5th"/>
    <property type="match status" value="1"/>
</dbReference>
<dbReference type="Pfam" id="PF14903">
    <property type="entry name" value="WG_beta_rep"/>
    <property type="match status" value="5"/>
</dbReference>
<reference evidence="4 5" key="1">
    <citation type="submission" date="2018-06" db="EMBL/GenBank/DDBJ databases">
        <title>Genomic Encyclopedia of Type Strains, Phase I: the one thousand microbial genomes (KMG-I) project.</title>
        <authorList>
            <person name="Kyrpides N."/>
        </authorList>
    </citation>
    <scope>NUCLEOTIDE SEQUENCE [LARGE SCALE GENOMIC DNA]</scope>
    <source>
        <strain evidence="4 5">DSM 19573</strain>
    </source>
</reference>
<dbReference type="Gene3D" id="3.30.565.40">
    <property type="entry name" value="Fervidobacterium nodosum Rt17-B1 like"/>
    <property type="match status" value="1"/>
</dbReference>